<feature type="domain" description="RdRp catalytic" evidence="9">
    <location>
        <begin position="290"/>
        <end position="484"/>
    </location>
</feature>
<evidence type="ECO:0000256" key="7">
    <source>
        <dbReference type="ARBA" id="ARBA00022953"/>
    </source>
</evidence>
<dbReference type="Gene3D" id="6.10.140.720">
    <property type="match status" value="1"/>
</dbReference>
<evidence type="ECO:0000256" key="5">
    <source>
        <dbReference type="ARBA" id="ARBA00022695"/>
    </source>
</evidence>
<dbReference type="PROSITE" id="PS50525">
    <property type="entry name" value="RDRP_SSRNA_NEG_SEG"/>
    <property type="match status" value="1"/>
</dbReference>
<evidence type="ECO:0000313" key="10">
    <source>
        <dbReference type="EMBL" id="AIE52098.1"/>
    </source>
</evidence>
<evidence type="ECO:0000256" key="6">
    <source>
        <dbReference type="ARBA" id="ARBA00022741"/>
    </source>
</evidence>
<dbReference type="EC" id="2.7.7.48" evidence="1 8"/>
<evidence type="ECO:0000256" key="4">
    <source>
        <dbReference type="ARBA" id="ARBA00022679"/>
    </source>
</evidence>
<organism evidence="10">
    <name type="scientific">Influenza D virus</name>
    <name type="common">D/bovine/Shandong/Y217/2014</name>
    <dbReference type="NCBI Taxonomy" id="1510943"/>
    <lineage>
        <taxon>Viruses</taxon>
        <taxon>Riboviria</taxon>
        <taxon>Orthornavirae</taxon>
        <taxon>Negarnaviricota</taxon>
        <taxon>Polyploviricotina</taxon>
        <taxon>Insthoviricetes</taxon>
        <taxon>Articulavirales</taxon>
        <taxon>Orthomyxoviridae</taxon>
        <taxon>Deltainfluenzavirus</taxon>
        <taxon>Deltainfluenzavirus influenzae</taxon>
        <taxon>Influenza D virus</taxon>
    </lineage>
</organism>
<dbReference type="EMBL" id="KM015506">
    <property type="protein sequence ID" value="AIE52098.1"/>
    <property type="molecule type" value="Viral_cRNA"/>
</dbReference>
<dbReference type="GO" id="GO:0003723">
    <property type="term" value="F:RNA binding"/>
    <property type="evidence" value="ECO:0007669"/>
    <property type="project" value="InterPro"/>
</dbReference>
<name>A0A088CK78_9ORTO</name>
<proteinExistence type="predicted"/>
<dbReference type="GO" id="GO:0003968">
    <property type="term" value="F:RNA-directed RNA polymerase activity"/>
    <property type="evidence" value="ECO:0007669"/>
    <property type="project" value="UniProtKB-KW"/>
</dbReference>
<evidence type="ECO:0000256" key="1">
    <source>
        <dbReference type="ARBA" id="ARBA00012494"/>
    </source>
</evidence>
<dbReference type="InterPro" id="IPR007099">
    <property type="entry name" value="RNA-dir_pol_NSvirus"/>
</dbReference>
<dbReference type="GO" id="GO:0006351">
    <property type="term" value="P:DNA-templated transcription"/>
    <property type="evidence" value="ECO:0007669"/>
    <property type="project" value="InterPro"/>
</dbReference>
<reference evidence="10" key="1">
    <citation type="journal article" date="2014" name="Virus Genes">
        <title>Identification of a potential novel type of influenza virus in Bovine in China.</title>
        <authorList>
            <person name="Jiang W.M."/>
            <person name="Wang S.C."/>
            <person name="Peng C."/>
            <person name="Yu J.M."/>
            <person name="Zhuang Q.Y."/>
            <person name="Hou G.Y."/>
            <person name="Liu S."/>
            <person name="Li J.P."/>
            <person name="Chen J.M."/>
        </authorList>
    </citation>
    <scope>NUCLEOTIDE SEQUENCE</scope>
    <source>
        <strain evidence="10">D/bovine/Shandong/Y217/2014</strain>
    </source>
</reference>
<keyword evidence="7" id="KW-0693">Viral RNA replication</keyword>
<reference evidence="10" key="2">
    <citation type="submission" date="2014-06" db="EMBL/GenBank/DDBJ databases">
        <authorList>
            <person name="Jiang W.-M."/>
            <person name="Wang S.-C."/>
            <person name="Peng C."/>
            <person name="Chen J.-M."/>
        </authorList>
    </citation>
    <scope>NUCLEOTIDE SEQUENCE</scope>
    <source>
        <strain evidence="10">D/bovine/Shandong/Y217/2014</strain>
    </source>
</reference>
<protein>
    <recommendedName>
        <fullName evidence="2 8">RNA-directed RNA polymerase catalytic subunit</fullName>
        <ecNumber evidence="1 8">2.7.7.48</ecNumber>
    </recommendedName>
</protein>
<dbReference type="PIRSF" id="PIRSF000827">
    <property type="entry name" value="RdRPol_OMV"/>
    <property type="match status" value="1"/>
</dbReference>
<evidence type="ECO:0000256" key="8">
    <source>
        <dbReference type="RuleBase" id="RU004330"/>
    </source>
</evidence>
<keyword evidence="3 8" id="KW-0696">RNA-directed RNA polymerase</keyword>
<dbReference type="GO" id="GO:0000166">
    <property type="term" value="F:nucleotide binding"/>
    <property type="evidence" value="ECO:0007669"/>
    <property type="project" value="UniProtKB-KW"/>
</dbReference>
<dbReference type="Pfam" id="PF00602">
    <property type="entry name" value="Flu_PB1"/>
    <property type="match status" value="1"/>
</dbReference>
<dbReference type="InterPro" id="IPR001407">
    <property type="entry name" value="RNA_pol_PB1_influenza"/>
</dbReference>
<evidence type="ECO:0000259" key="9">
    <source>
        <dbReference type="PROSITE" id="PS50525"/>
    </source>
</evidence>
<sequence length="753" mass="85923">MEINPYLLMLNNDITSMISLTYPYTGAPPMSHGTSTKYSMETVSRTYSYSRTKKEVPSGIFPIKRRKFCNTIEDKENLEKPNGNVDINFMLSLAEMLEEKMGKGFFKFCANEAEAEILKMHFSKLTEGRQTYDWTSERNMPAATALQLTVDAIQETQGTFKGTTLVEYCNKILEMMDWPEVKFKKVRMIVQRHWDPKTKKEIKMKSPTLMITKIGREEFIKRICTINTMAKDGERGKYKRRAIATPGMGIRPFSKIVETLAQKICERLAESGLPVGGNEKKAKLKTTVSSTNSKLQEGQFMVNITGDNSKWNECQQPEAYLAMLAYITKDSSNLMKDLCSVAPTLFCNKYVKMGQGFRAKNKGKTKEVVVPAKRMKERKELMNVEWRDLFETIEPYMDGECCFLGGGMLMGMFNMLSTVFGVMTLNYREEALARRNCYWTGLQSSDDFVLFCISRTWPEMEMTILKFIAVCKLMGINMSLEKSYGCLPELFEFTSMFFSGDFVSNIALELPAFTTAGMNEGTDFTAAMSVIRTNMINNGLSPGTALMALRICLQEFRATYRVHPYDSGVKNHRMKIIRKFIDTIENKDGLLISDGGKLMNNISSLHIPEEILKEDLMDPSYRNRVFNPRNPFTQFEKTVDIFKASGPIRVEENEAVVSTHSFRTRSNRTLLNTDMRAMALEEKRYQVVCNMYRSVFESADVNTPIGSMSMGEAIEAKILDRARTQFENGIIGGEEYSEIKRLIEDAKRQRLSV</sequence>
<keyword evidence="4" id="KW-0808">Transferase</keyword>
<keyword evidence="5" id="KW-0548">Nucleotidyltransferase</keyword>
<gene>
    <name evidence="10" type="primary">PB1</name>
</gene>
<evidence type="ECO:0000256" key="2">
    <source>
        <dbReference type="ARBA" id="ARBA00020035"/>
    </source>
</evidence>
<evidence type="ECO:0000256" key="3">
    <source>
        <dbReference type="ARBA" id="ARBA00022484"/>
    </source>
</evidence>
<comment type="catalytic activity">
    <reaction evidence="8">
        <text>RNA(n) + a ribonucleoside 5'-triphosphate = RNA(n+1) + diphosphate</text>
        <dbReference type="Rhea" id="RHEA:21248"/>
        <dbReference type="Rhea" id="RHEA-COMP:14527"/>
        <dbReference type="Rhea" id="RHEA-COMP:17342"/>
        <dbReference type="ChEBI" id="CHEBI:33019"/>
        <dbReference type="ChEBI" id="CHEBI:61557"/>
        <dbReference type="ChEBI" id="CHEBI:140395"/>
        <dbReference type="EC" id="2.7.7.48"/>
    </reaction>
</comment>
<accession>A0A088CK78</accession>
<keyword evidence="6" id="KW-0547">Nucleotide-binding</keyword>
<dbReference type="GO" id="GO:0039694">
    <property type="term" value="P:viral RNA genome replication"/>
    <property type="evidence" value="ECO:0007669"/>
    <property type="project" value="InterPro"/>
</dbReference>